<gene>
    <name evidence="2" type="ORF">NCTC12877_01796</name>
</gene>
<keyword evidence="3" id="KW-1185">Reference proteome</keyword>
<proteinExistence type="predicted"/>
<evidence type="ECO:0000256" key="1">
    <source>
        <dbReference type="SAM" id="Phobius"/>
    </source>
</evidence>
<dbReference type="EMBL" id="UGQB01000004">
    <property type="protein sequence ID" value="STZ08790.1"/>
    <property type="molecule type" value="Genomic_DNA"/>
</dbReference>
<organism evidence="2 3">
    <name type="scientific">Moraxella caprae</name>
    <dbReference type="NCBI Taxonomy" id="90240"/>
    <lineage>
        <taxon>Bacteria</taxon>
        <taxon>Pseudomonadati</taxon>
        <taxon>Pseudomonadota</taxon>
        <taxon>Gammaproteobacteria</taxon>
        <taxon>Moraxellales</taxon>
        <taxon>Moraxellaceae</taxon>
        <taxon>Moraxella</taxon>
    </lineage>
</organism>
<dbReference type="AlphaFoldDB" id="A0A378R4I6"/>
<dbReference type="RefSeq" id="WP_267284380.1">
    <property type="nucleotide sequence ID" value="NZ_UGQB01000004.1"/>
</dbReference>
<evidence type="ECO:0000313" key="3">
    <source>
        <dbReference type="Proteomes" id="UP000254065"/>
    </source>
</evidence>
<keyword evidence="1" id="KW-0472">Membrane</keyword>
<sequence length="44" mass="5029">MIIKAIFILLLLICVGVQGVFIYFLGGYDPHELNKLQNVGEFWC</sequence>
<dbReference type="STRING" id="1122244.GCA_000426885_01109"/>
<feature type="transmembrane region" description="Helical" evidence="1">
    <location>
        <begin position="7"/>
        <end position="26"/>
    </location>
</feature>
<accession>A0A378R4I6</accession>
<keyword evidence="1" id="KW-1133">Transmembrane helix</keyword>
<dbReference type="Proteomes" id="UP000254065">
    <property type="component" value="Unassembled WGS sequence"/>
</dbReference>
<name>A0A378R4I6_9GAMM</name>
<protein>
    <submittedName>
        <fullName evidence="2">Uncharacterized protein</fullName>
    </submittedName>
</protein>
<keyword evidence="1" id="KW-0812">Transmembrane</keyword>
<reference evidence="2 3" key="1">
    <citation type="submission" date="2018-06" db="EMBL/GenBank/DDBJ databases">
        <authorList>
            <consortium name="Pathogen Informatics"/>
            <person name="Doyle S."/>
        </authorList>
    </citation>
    <scope>NUCLEOTIDE SEQUENCE [LARGE SCALE GENOMIC DNA]</scope>
    <source>
        <strain evidence="2 3">NCTC12877</strain>
    </source>
</reference>
<evidence type="ECO:0000313" key="2">
    <source>
        <dbReference type="EMBL" id="STZ08790.1"/>
    </source>
</evidence>